<name>A0ACC2MBJ4_PERAE</name>
<gene>
    <name evidence="1" type="ORF">MRB53_004742</name>
</gene>
<sequence length="575" mass="64915">METQASESILSSSFAFKAENKENPQSLLSDPNPWSSKTPEKPICLPRRAKNRGVAFSLKEVRSFAQGLQKNQRGSSHLKDLQKAEDPIDAASILDSVPKSAKAKAHTKLPEKYVMLVEFFNCLVSSIRLLRLKGLRSTFTNISPQIETLTDRRFSYGHLAQLKYVLSEAISIEKILIRDERTLCMKPDLQVVLQFDAFEISGKQKPKPESGYSILKKMFHARLLDFFKTHAEGEEIPAEILPEPFNETKLNAFPSITGTPHATKTSIFSTTIKIHESNLPIPSSSSDASLQMSQSFQRRFSQKIMPESEETKLHPSTSPLKPIAPAITTQQPPHVSAFESPIKCVSKPPTSKRSFTFCSTQFKLPQSSPLASREEERKPTKSEDHTPKELDGIEGTPLKRVFTPSKPLITTPKLRTPKRYRPNPDDDSTSPNKSVSRPLKFNTPVKKKKARAEQDEDAMSSVDAAIIKLLPDTLLQSVRDKERKAMEDHDAGVIEAKRRQQMIGCLPKLFDMIHLIFQSMKRSVMTKQELMYKIIANHCDIVDKEEIEEQLKLLQELVPDWISGKMSSSGDFLFW</sequence>
<proteinExistence type="predicted"/>
<reference evidence="1 2" key="1">
    <citation type="journal article" date="2022" name="Hortic Res">
        <title>A haplotype resolved chromosomal level avocado genome allows analysis of novel avocado genes.</title>
        <authorList>
            <person name="Nath O."/>
            <person name="Fletcher S.J."/>
            <person name="Hayward A."/>
            <person name="Shaw L.M."/>
            <person name="Masouleh A.K."/>
            <person name="Furtado A."/>
            <person name="Henry R.J."/>
            <person name="Mitter N."/>
        </authorList>
    </citation>
    <scope>NUCLEOTIDE SEQUENCE [LARGE SCALE GENOMIC DNA]</scope>
    <source>
        <strain evidence="2">cv. Hass</strain>
    </source>
</reference>
<protein>
    <submittedName>
        <fullName evidence="1">Uncharacterized protein</fullName>
    </submittedName>
</protein>
<comment type="caution">
    <text evidence="1">The sequence shown here is derived from an EMBL/GenBank/DDBJ whole genome shotgun (WGS) entry which is preliminary data.</text>
</comment>
<organism evidence="1 2">
    <name type="scientific">Persea americana</name>
    <name type="common">Avocado</name>
    <dbReference type="NCBI Taxonomy" id="3435"/>
    <lineage>
        <taxon>Eukaryota</taxon>
        <taxon>Viridiplantae</taxon>
        <taxon>Streptophyta</taxon>
        <taxon>Embryophyta</taxon>
        <taxon>Tracheophyta</taxon>
        <taxon>Spermatophyta</taxon>
        <taxon>Magnoliopsida</taxon>
        <taxon>Magnoliidae</taxon>
        <taxon>Laurales</taxon>
        <taxon>Lauraceae</taxon>
        <taxon>Persea</taxon>
    </lineage>
</organism>
<keyword evidence="2" id="KW-1185">Reference proteome</keyword>
<evidence type="ECO:0000313" key="1">
    <source>
        <dbReference type="EMBL" id="KAJ8642994.1"/>
    </source>
</evidence>
<evidence type="ECO:0000313" key="2">
    <source>
        <dbReference type="Proteomes" id="UP001234297"/>
    </source>
</evidence>
<dbReference type="EMBL" id="CM056810">
    <property type="protein sequence ID" value="KAJ8642994.1"/>
    <property type="molecule type" value="Genomic_DNA"/>
</dbReference>
<dbReference type="Proteomes" id="UP001234297">
    <property type="component" value="Chromosome 2"/>
</dbReference>
<accession>A0ACC2MBJ4</accession>